<dbReference type="EMBL" id="LSRX01000811">
    <property type="protein sequence ID" value="OLP88495.1"/>
    <property type="molecule type" value="Genomic_DNA"/>
</dbReference>
<evidence type="ECO:0000313" key="3">
    <source>
        <dbReference type="Proteomes" id="UP000186817"/>
    </source>
</evidence>
<proteinExistence type="predicted"/>
<evidence type="ECO:0000256" key="1">
    <source>
        <dbReference type="SAM" id="MobiDB-lite"/>
    </source>
</evidence>
<feature type="compositionally biased region" description="Polar residues" evidence="1">
    <location>
        <begin position="1"/>
        <end position="14"/>
    </location>
</feature>
<evidence type="ECO:0000313" key="2">
    <source>
        <dbReference type="EMBL" id="OLP88495.1"/>
    </source>
</evidence>
<dbReference type="Proteomes" id="UP000186817">
    <property type="component" value="Unassembled WGS sequence"/>
</dbReference>
<dbReference type="AlphaFoldDB" id="A0A1Q9CZY9"/>
<accession>A0A1Q9CZY9</accession>
<reference evidence="2 3" key="1">
    <citation type="submission" date="2016-02" db="EMBL/GenBank/DDBJ databases">
        <title>Genome analysis of coral dinoflagellate symbionts highlights evolutionary adaptations to a symbiotic lifestyle.</title>
        <authorList>
            <person name="Aranda M."/>
            <person name="Li Y."/>
            <person name="Liew Y.J."/>
            <person name="Baumgarten S."/>
            <person name="Simakov O."/>
            <person name="Wilson M."/>
            <person name="Piel J."/>
            <person name="Ashoor H."/>
            <person name="Bougouffa S."/>
            <person name="Bajic V.B."/>
            <person name="Ryu T."/>
            <person name="Ravasi T."/>
            <person name="Bayer T."/>
            <person name="Micklem G."/>
            <person name="Kim H."/>
            <person name="Bhak J."/>
            <person name="Lajeunesse T.C."/>
            <person name="Voolstra C.R."/>
        </authorList>
    </citation>
    <scope>NUCLEOTIDE SEQUENCE [LARGE SCALE GENOMIC DNA]</scope>
    <source>
        <strain evidence="2 3">CCMP2467</strain>
    </source>
</reference>
<name>A0A1Q9CZY9_SYMMI</name>
<dbReference type="OrthoDB" id="409326at2759"/>
<organism evidence="2 3">
    <name type="scientific">Symbiodinium microadriaticum</name>
    <name type="common">Dinoflagellate</name>
    <name type="synonym">Zooxanthella microadriatica</name>
    <dbReference type="NCBI Taxonomy" id="2951"/>
    <lineage>
        <taxon>Eukaryota</taxon>
        <taxon>Sar</taxon>
        <taxon>Alveolata</taxon>
        <taxon>Dinophyceae</taxon>
        <taxon>Suessiales</taxon>
        <taxon>Symbiodiniaceae</taxon>
        <taxon>Symbiodinium</taxon>
    </lineage>
</organism>
<sequence>MSTSNSRIGSNANAGGTDGLRAPAQLESSMGGQAPAPDGTQDGSLPPPHKFYENLTNIEVVKRHCKELLDPSFASISPNECYESESVRSVIKSKITSVEKNLRQMPQGDKVEGGAYDAISMLLALFDLPDTDGRPGTYRWMAMETVYLPMACAMNDELVKLKQLQEILQNMLGVGRSAGSSGYVPVGTRKGAGKRHLGASQSMLFDDADKATTEGDQESLATGEGGPSTEWDAFLKRILKGYVGKLAELAA</sequence>
<keyword evidence="3" id="KW-1185">Reference proteome</keyword>
<feature type="region of interest" description="Disordered" evidence="1">
    <location>
        <begin position="1"/>
        <end position="50"/>
    </location>
</feature>
<comment type="caution">
    <text evidence="2">The sequence shown here is derived from an EMBL/GenBank/DDBJ whole genome shotgun (WGS) entry which is preliminary data.</text>
</comment>
<protein>
    <submittedName>
        <fullName evidence="2">Uncharacterized protein</fullName>
    </submittedName>
</protein>
<gene>
    <name evidence="2" type="ORF">AK812_SmicGene30162</name>
</gene>